<feature type="compositionally biased region" description="Polar residues" evidence="2">
    <location>
        <begin position="128"/>
        <end position="138"/>
    </location>
</feature>
<dbReference type="Gene3D" id="3.40.140.10">
    <property type="entry name" value="Cytidine Deaminase, domain 2"/>
    <property type="match status" value="1"/>
</dbReference>
<feature type="region of interest" description="Disordered" evidence="2">
    <location>
        <begin position="497"/>
        <end position="546"/>
    </location>
</feature>
<dbReference type="EMBL" id="JAFIMR010000022">
    <property type="protein sequence ID" value="KAI1865180.1"/>
    <property type="molecule type" value="Genomic_DNA"/>
</dbReference>
<evidence type="ECO:0000259" key="3">
    <source>
        <dbReference type="PROSITE" id="PS51747"/>
    </source>
</evidence>
<dbReference type="AlphaFoldDB" id="A0A9P9WIG0"/>
<dbReference type="SUPFAM" id="SSF53927">
    <property type="entry name" value="Cytidine deaminase-like"/>
    <property type="match status" value="1"/>
</dbReference>
<dbReference type="InterPro" id="IPR016193">
    <property type="entry name" value="Cytidine_deaminase-like"/>
</dbReference>
<dbReference type="PROSITE" id="PS51747">
    <property type="entry name" value="CYT_DCMP_DEAMINASES_2"/>
    <property type="match status" value="1"/>
</dbReference>
<feature type="region of interest" description="Disordered" evidence="2">
    <location>
        <begin position="35"/>
        <end position="271"/>
    </location>
</feature>
<dbReference type="Pfam" id="PF00383">
    <property type="entry name" value="dCMP_cyt_deam_1"/>
    <property type="match status" value="1"/>
</dbReference>
<feature type="region of interest" description="Disordered" evidence="2">
    <location>
        <begin position="566"/>
        <end position="630"/>
    </location>
</feature>
<dbReference type="PANTHER" id="PTHR11079">
    <property type="entry name" value="CYTOSINE DEAMINASE FAMILY MEMBER"/>
    <property type="match status" value="1"/>
</dbReference>
<proteinExistence type="predicted"/>
<dbReference type="InterPro" id="IPR002125">
    <property type="entry name" value="CMP_dCMP_dom"/>
</dbReference>
<sequence length="630" mass="66619">MAGHKFSGYISGLWQALFASFIHLFNRIFHLAPSSNTTSPEQPPASGGEQAASEPSATNPSSTPDTSRAQHPADLDLEKGLPSSEDESMAASKKRGGQRRSGFKPHAAQPAASTSQRPDKENLGPGKQPSQTALTPSDPTHDKVAPLGTSAQAGNSHVTVSGKQTDGQSPTGTKPSGKNRGRVSPTKQLVEGTKDDLVTADRETASAAVSQTPPLPAVVPAGHQPAVRDTGSHIQAGAQKPDPAVKPAAKEATRPMNGQADESSSISQFDPTDKVVPVKELNKDTAAVEAAAVPLVVATGLPQQSFALKPLAPLVTPPSQVLPGLIEPDTEEGKREREIHLKFMREALNMGESALGINETPVGCVLVYKNRVIAKGMNATNVTRNGTRHAEFMALSALLSHQSDADVKDESSMDESLWADVDPSDGHIFPYGQKLHPSPKVDRSIISECVLYVTVEPCVMCASLLRQLGIKRVYFGAVNDKFGGTGGVFRIHVNSRAVPKPTTDRPYQNGYGPQDADQISKGRVTPSLRDEDDGDGGNVEPGYPADGGFLRDEAVSLLRRFYVQENGRAPQPRKKEGRAARLYAMENAANSGNLSDTDGPALPDTPVDAEAPPAGSGKFIELPKEAAPVS</sequence>
<comment type="caution">
    <text evidence="4">The sequence shown here is derived from an EMBL/GenBank/DDBJ whole genome shotgun (WGS) entry which is preliminary data.</text>
</comment>
<keyword evidence="1" id="KW-0378">Hydrolase</keyword>
<evidence type="ECO:0000313" key="4">
    <source>
        <dbReference type="EMBL" id="KAI1865180.1"/>
    </source>
</evidence>
<feature type="compositionally biased region" description="Polar residues" evidence="2">
    <location>
        <begin position="149"/>
        <end position="176"/>
    </location>
</feature>
<gene>
    <name evidence="4" type="ORF">JX265_008227</name>
</gene>
<evidence type="ECO:0000256" key="2">
    <source>
        <dbReference type="SAM" id="MobiDB-lite"/>
    </source>
</evidence>
<dbReference type="GO" id="GO:0002100">
    <property type="term" value="P:tRNA wobble adenosine to inosine editing"/>
    <property type="evidence" value="ECO:0007669"/>
    <property type="project" value="TreeGrafter"/>
</dbReference>
<organism evidence="4 5">
    <name type="scientific">Neoarthrinium moseri</name>
    <dbReference type="NCBI Taxonomy" id="1658444"/>
    <lineage>
        <taxon>Eukaryota</taxon>
        <taxon>Fungi</taxon>
        <taxon>Dikarya</taxon>
        <taxon>Ascomycota</taxon>
        <taxon>Pezizomycotina</taxon>
        <taxon>Sordariomycetes</taxon>
        <taxon>Xylariomycetidae</taxon>
        <taxon>Amphisphaeriales</taxon>
        <taxon>Apiosporaceae</taxon>
        <taxon>Neoarthrinium</taxon>
    </lineage>
</organism>
<evidence type="ECO:0000313" key="5">
    <source>
        <dbReference type="Proteomes" id="UP000829685"/>
    </source>
</evidence>
<dbReference type="CDD" id="cd01285">
    <property type="entry name" value="nucleoside_deaminase"/>
    <property type="match status" value="1"/>
</dbReference>
<dbReference type="GO" id="GO:0005634">
    <property type="term" value="C:nucleus"/>
    <property type="evidence" value="ECO:0007669"/>
    <property type="project" value="TreeGrafter"/>
</dbReference>
<dbReference type="GO" id="GO:0052717">
    <property type="term" value="F:tRNA-specific adenosine-34 deaminase activity"/>
    <property type="evidence" value="ECO:0007669"/>
    <property type="project" value="TreeGrafter"/>
</dbReference>
<dbReference type="PANTHER" id="PTHR11079:SF149">
    <property type="entry name" value="TRNA-SPECIFIC ADENOSINE DEAMINASE 2"/>
    <property type="match status" value="1"/>
</dbReference>
<feature type="domain" description="CMP/dCMP-type deaminase" evidence="3">
    <location>
        <begin position="338"/>
        <end position="514"/>
    </location>
</feature>
<feature type="compositionally biased region" description="Polar residues" evidence="2">
    <location>
        <begin position="260"/>
        <end position="270"/>
    </location>
</feature>
<feature type="compositionally biased region" description="Basic and acidic residues" evidence="2">
    <location>
        <begin position="192"/>
        <end position="204"/>
    </location>
</feature>
<feature type="compositionally biased region" description="Polar residues" evidence="2">
    <location>
        <begin position="53"/>
        <end position="69"/>
    </location>
</feature>
<dbReference type="Proteomes" id="UP000829685">
    <property type="component" value="Unassembled WGS sequence"/>
</dbReference>
<dbReference type="GO" id="GO:0005737">
    <property type="term" value="C:cytoplasm"/>
    <property type="evidence" value="ECO:0007669"/>
    <property type="project" value="TreeGrafter"/>
</dbReference>
<name>A0A9P9WIG0_9PEZI</name>
<accession>A0A9P9WIG0</accession>
<reference evidence="4" key="1">
    <citation type="submission" date="2021-03" db="EMBL/GenBank/DDBJ databases">
        <title>Revisited historic fungal species revealed as producer of novel bioactive compounds through whole genome sequencing and comparative genomics.</title>
        <authorList>
            <person name="Vignolle G.A."/>
            <person name="Hochenegger N."/>
            <person name="Mach R.L."/>
            <person name="Mach-Aigner A.R."/>
            <person name="Javad Rahimi M."/>
            <person name="Salim K.A."/>
            <person name="Chan C.M."/>
            <person name="Lim L.B.L."/>
            <person name="Cai F."/>
            <person name="Druzhinina I.S."/>
            <person name="U'Ren J.M."/>
            <person name="Derntl C."/>
        </authorList>
    </citation>
    <scope>NUCLEOTIDE SEQUENCE</scope>
    <source>
        <strain evidence="4">TUCIM 5799</strain>
    </source>
</reference>
<keyword evidence="5" id="KW-1185">Reference proteome</keyword>
<protein>
    <recommendedName>
        <fullName evidence="3">CMP/dCMP-type deaminase domain-containing protein</fullName>
    </recommendedName>
</protein>
<feature type="compositionally biased region" description="Basic residues" evidence="2">
    <location>
        <begin position="92"/>
        <end position="103"/>
    </location>
</feature>
<evidence type="ECO:0000256" key="1">
    <source>
        <dbReference type="ARBA" id="ARBA00022801"/>
    </source>
</evidence>